<dbReference type="Gene3D" id="3.90.1140.10">
    <property type="entry name" value="Cyclic phosphodiesterase"/>
    <property type="match status" value="1"/>
</dbReference>
<dbReference type="AlphaFoldDB" id="A0A9Q8CHL7"/>
<gene>
    <name evidence="3" type="ORF">ERX40_01195</name>
</gene>
<dbReference type="InterPro" id="IPR022932">
    <property type="entry name" value="YjcG"/>
</dbReference>
<evidence type="ECO:0000256" key="1">
    <source>
        <dbReference type="ARBA" id="ARBA00022801"/>
    </source>
</evidence>
<dbReference type="GO" id="GO:0016788">
    <property type="term" value="F:hydrolase activity, acting on ester bonds"/>
    <property type="evidence" value="ECO:0007669"/>
    <property type="project" value="UniProtKB-UniRule"/>
</dbReference>
<sequence>MKLGIVIFPTLELQEKINSYRKRYDSHYTVIAPHLTLKETFEGQDIKEAAEKIENVIENVGPFDIQITKVSSFAPAKNVIYFKVEKNDALTQLNAALTEAFGENVHPFVPHFTIAQDLSSQEFEDIYGQLQMTGVNYSETIDKISLCYQLDNGNWNVYETFKLSN</sequence>
<feature type="active site" description="Proton donor" evidence="2">
    <location>
        <position position="34"/>
    </location>
</feature>
<dbReference type="NCBIfam" id="NF010223">
    <property type="entry name" value="PRK13679.1"/>
    <property type="match status" value="1"/>
</dbReference>
<accession>A0A9Q8CHL7</accession>
<name>A0A9Q8CHL7_9STAP</name>
<evidence type="ECO:0000313" key="4">
    <source>
        <dbReference type="Proteomes" id="UP000295280"/>
    </source>
</evidence>
<reference evidence="3 4" key="1">
    <citation type="submission" date="2019-01" db="EMBL/GenBank/DDBJ databases">
        <title>Draft genome sequences of the type strains of six Macrococcus species.</title>
        <authorList>
            <person name="Mazhar S."/>
            <person name="Altermann E."/>
            <person name="Hill C."/>
            <person name="Mcauliffe O."/>
        </authorList>
    </citation>
    <scope>NUCLEOTIDE SEQUENCE [LARGE SCALE GENOMIC DNA]</scope>
    <source>
        <strain evidence="3 4">ATCC 51828</strain>
    </source>
</reference>
<dbReference type="Pfam" id="PF13563">
    <property type="entry name" value="2_5_RNA_ligase2"/>
    <property type="match status" value="1"/>
</dbReference>
<dbReference type="PANTHER" id="PTHR40037:SF1">
    <property type="entry name" value="PHOSPHOESTERASE SAOUHSC_00951-RELATED"/>
    <property type="match status" value="1"/>
</dbReference>
<dbReference type="EC" id="3.1.-.-" evidence="2"/>
<feature type="short sequence motif" description="HXTX 1" evidence="2">
    <location>
        <begin position="34"/>
        <end position="37"/>
    </location>
</feature>
<comment type="caution">
    <text evidence="3">The sequence shown here is derived from an EMBL/GenBank/DDBJ whole genome shotgun (WGS) entry which is preliminary data.</text>
</comment>
<dbReference type="InterPro" id="IPR009097">
    <property type="entry name" value="Cyclic_Pdiesterase"/>
</dbReference>
<organism evidence="3 4">
    <name type="scientific">Macrococcus carouselicus</name>
    <dbReference type="NCBI Taxonomy" id="69969"/>
    <lineage>
        <taxon>Bacteria</taxon>
        <taxon>Bacillati</taxon>
        <taxon>Bacillota</taxon>
        <taxon>Bacilli</taxon>
        <taxon>Bacillales</taxon>
        <taxon>Staphylococcaceae</taxon>
        <taxon>Macrococcus</taxon>
    </lineage>
</organism>
<dbReference type="RefSeq" id="WP_133416672.1">
    <property type="nucleotide sequence ID" value="NZ_SCWD01000001.1"/>
</dbReference>
<dbReference type="Proteomes" id="UP000295280">
    <property type="component" value="Unassembled WGS sequence"/>
</dbReference>
<protein>
    <recommendedName>
        <fullName evidence="2">Putative phosphoesterase ERX40_01195</fullName>
        <ecNumber evidence="2">3.1.-.-</ecNumber>
    </recommendedName>
</protein>
<proteinExistence type="inferred from homology"/>
<comment type="similarity">
    <text evidence="2">Belongs to the 2H phosphoesterase superfamily. YjcG family.</text>
</comment>
<keyword evidence="1 2" id="KW-0378">Hydrolase</keyword>
<evidence type="ECO:0000313" key="3">
    <source>
        <dbReference type="EMBL" id="TDM03809.1"/>
    </source>
</evidence>
<evidence type="ECO:0000256" key="2">
    <source>
        <dbReference type="HAMAP-Rule" id="MF_01444"/>
    </source>
</evidence>
<dbReference type="HAMAP" id="MF_01444">
    <property type="entry name" value="2H_phosphoesterase_YjcG"/>
    <property type="match status" value="1"/>
</dbReference>
<dbReference type="EMBL" id="SCWD01000001">
    <property type="protein sequence ID" value="TDM03809.1"/>
    <property type="molecule type" value="Genomic_DNA"/>
</dbReference>
<feature type="short sequence motif" description="HXTX 2" evidence="2">
    <location>
        <begin position="111"/>
        <end position="114"/>
    </location>
</feature>
<dbReference type="SUPFAM" id="SSF55144">
    <property type="entry name" value="LigT-like"/>
    <property type="match status" value="1"/>
</dbReference>
<dbReference type="OrthoDB" id="1524661at2"/>
<dbReference type="InterPro" id="IPR050580">
    <property type="entry name" value="2H_phosphoesterase_YjcG-like"/>
</dbReference>
<keyword evidence="4" id="KW-1185">Reference proteome</keyword>
<feature type="active site" description="Proton acceptor" evidence="2">
    <location>
        <position position="111"/>
    </location>
</feature>
<dbReference type="PANTHER" id="PTHR40037">
    <property type="entry name" value="PHOSPHOESTERASE YJCG-RELATED"/>
    <property type="match status" value="1"/>
</dbReference>